<reference evidence="3" key="1">
    <citation type="submission" date="2016-10" db="EMBL/GenBank/DDBJ databases">
        <authorList>
            <person name="Varghese N."/>
            <person name="Submissions S."/>
        </authorList>
    </citation>
    <scope>NUCLEOTIDE SEQUENCE [LARGE SCALE GENOMIC DNA]</scope>
    <source>
        <strain evidence="3">DSM 217</strain>
    </source>
</reference>
<proteinExistence type="predicted"/>
<name>A0A1H2UFF8_THIRO</name>
<dbReference type="EMBL" id="FNNZ01000005">
    <property type="protein sequence ID" value="SDW54835.1"/>
    <property type="molecule type" value="Genomic_DNA"/>
</dbReference>
<dbReference type="SUPFAM" id="SSF51445">
    <property type="entry name" value="(Trans)glycosidases"/>
    <property type="match status" value="1"/>
</dbReference>
<dbReference type="Proteomes" id="UP000198816">
    <property type="component" value="Unassembled WGS sequence"/>
</dbReference>
<dbReference type="AlphaFoldDB" id="A0A1H2UFF8"/>
<feature type="signal peptide" evidence="1">
    <location>
        <begin position="1"/>
        <end position="22"/>
    </location>
</feature>
<protein>
    <submittedName>
        <fullName evidence="2">Uncharacterized protein</fullName>
    </submittedName>
</protein>
<dbReference type="OrthoDB" id="7783360at2"/>
<sequence length="758" mass="81780">MTPLRSLSAAALAALIAGTGVARTESLLEAPTDPRIPSAAPVSVEARVEAIPLAANVERIGMNLGHSTYWGAEQLRRNVLGNPGFEGIIDRALVRVAYVDHDRFSDDQTWLAREDGFWSGATYEILTGAAAGAQGTLFDSRAAGRHALPELITDGLDDRLAPGDIVALTRIRDDLPPTHWWLPDGTKGRVQVDPARIAPDSPGRRSLALTPLSGATLRLASHLDTIGARAGKLLPVEGPWLFSLWIHTETGDPPRVRILFRRHGSVPFLDLTLRPEPGWQRIEHAFDASDAGQIGALELAIEVSGPGQVHLDDIWLGPIAAENEMPTGLGSPLDPDMSAFRPEVVAALKQLRPGYLRDWQNQLGDTLDNRLAEPHARRASRYRPGSGAEYGYGLPEFLDLSRTVGTNPWLVMPTTFTTDEARRLGAWLAERIEADGFSQVLVEFGNENWNAIFRPAGIQDHTHHGAAADRLFTALEEGADNHPALRHVVNAQHANPYSAGKVAAASTKADILAVAPYMLPSLDAADRDRALELLFADDGGRLTEIVARQPAEQELAVYEVNLHTTRGDADDDDRAAIVTGAASGPALAKRLLEAMALGARRQCVYTLAGFDTRLEGSSSLVPLFGVTRDLTRGDRLRPTGWAVALLNQVIGGDLHRTSMADEGSGLLVVPFRGPQGWSVAIVSDAPEPRRLTLRFPDTQSPRPTLGRVLDASDPFKGNETADEVQPQSLAVRAIGKDRIRVTVPAYSLVVLGPAEVLP</sequence>
<keyword evidence="1" id="KW-0732">Signal</keyword>
<evidence type="ECO:0000313" key="3">
    <source>
        <dbReference type="Proteomes" id="UP000198816"/>
    </source>
</evidence>
<dbReference type="STRING" id="1058.SAMN05421783_10589"/>
<evidence type="ECO:0000256" key="1">
    <source>
        <dbReference type="SAM" id="SignalP"/>
    </source>
</evidence>
<evidence type="ECO:0000313" key="2">
    <source>
        <dbReference type="EMBL" id="SDW54835.1"/>
    </source>
</evidence>
<gene>
    <name evidence="2" type="ORF">SAMN05421783_10589</name>
</gene>
<organism evidence="2 3">
    <name type="scientific">Thiocapsa roseopersicina</name>
    <dbReference type="NCBI Taxonomy" id="1058"/>
    <lineage>
        <taxon>Bacteria</taxon>
        <taxon>Pseudomonadati</taxon>
        <taxon>Pseudomonadota</taxon>
        <taxon>Gammaproteobacteria</taxon>
        <taxon>Chromatiales</taxon>
        <taxon>Chromatiaceae</taxon>
        <taxon>Thiocapsa</taxon>
    </lineage>
</organism>
<dbReference type="RefSeq" id="WP_093029663.1">
    <property type="nucleotide sequence ID" value="NZ_FNNZ01000005.1"/>
</dbReference>
<keyword evidence="3" id="KW-1185">Reference proteome</keyword>
<feature type="chain" id="PRO_5011776491" evidence="1">
    <location>
        <begin position="23"/>
        <end position="758"/>
    </location>
</feature>
<dbReference type="InterPro" id="IPR017853">
    <property type="entry name" value="GH"/>
</dbReference>
<dbReference type="Gene3D" id="3.20.20.80">
    <property type="entry name" value="Glycosidases"/>
    <property type="match status" value="1"/>
</dbReference>
<accession>A0A1H2UFF8</accession>